<reference evidence="1" key="1">
    <citation type="submission" date="2021-06" db="EMBL/GenBank/DDBJ databases">
        <authorList>
            <person name="Kallberg Y."/>
            <person name="Tangrot J."/>
            <person name="Rosling A."/>
        </authorList>
    </citation>
    <scope>NUCLEOTIDE SEQUENCE</scope>
    <source>
        <strain evidence="1">CL356</strain>
    </source>
</reference>
<name>A0ACA9P9A8_9GLOM</name>
<protein>
    <submittedName>
        <fullName evidence="1">17288_t:CDS:1</fullName>
    </submittedName>
</protein>
<evidence type="ECO:0000313" key="2">
    <source>
        <dbReference type="Proteomes" id="UP000789525"/>
    </source>
</evidence>
<dbReference type="EMBL" id="CAJVPT010030485">
    <property type="protein sequence ID" value="CAG8694567.1"/>
    <property type="molecule type" value="Genomic_DNA"/>
</dbReference>
<dbReference type="Proteomes" id="UP000789525">
    <property type="component" value="Unassembled WGS sequence"/>
</dbReference>
<gene>
    <name evidence="1" type="ORF">ACOLOM_LOCUS9977</name>
</gene>
<evidence type="ECO:0000313" key="1">
    <source>
        <dbReference type="EMBL" id="CAG8694567.1"/>
    </source>
</evidence>
<organism evidence="1 2">
    <name type="scientific">Acaulospora colombiana</name>
    <dbReference type="NCBI Taxonomy" id="27376"/>
    <lineage>
        <taxon>Eukaryota</taxon>
        <taxon>Fungi</taxon>
        <taxon>Fungi incertae sedis</taxon>
        <taxon>Mucoromycota</taxon>
        <taxon>Glomeromycotina</taxon>
        <taxon>Glomeromycetes</taxon>
        <taxon>Diversisporales</taxon>
        <taxon>Acaulosporaceae</taxon>
        <taxon>Acaulospora</taxon>
    </lineage>
</organism>
<keyword evidence="2" id="KW-1185">Reference proteome</keyword>
<accession>A0ACA9P9A8</accession>
<sequence>PSDIWSYGTYVDATLCHGWDWGRNGRPDFRSSNVIRPLKKDLLDHEAKKSVHPL</sequence>
<comment type="caution">
    <text evidence="1">The sequence shown here is derived from an EMBL/GenBank/DDBJ whole genome shotgun (WGS) entry which is preliminary data.</text>
</comment>
<proteinExistence type="predicted"/>
<feature type="non-terminal residue" evidence="1">
    <location>
        <position position="1"/>
    </location>
</feature>